<dbReference type="RefSeq" id="WP_146922038.1">
    <property type="nucleotide sequence ID" value="NZ_CP042430.1"/>
</dbReference>
<gene>
    <name evidence="11" type="ORF">FSW04_20225</name>
</gene>
<keyword evidence="6" id="KW-0378">Hydrolase</keyword>
<keyword evidence="4 10" id="KW-0812">Transmembrane</keyword>
<dbReference type="Pfam" id="PF01252">
    <property type="entry name" value="Peptidase_A8"/>
    <property type="match status" value="1"/>
</dbReference>
<evidence type="ECO:0000256" key="8">
    <source>
        <dbReference type="ARBA" id="ARBA00023136"/>
    </source>
</evidence>
<dbReference type="GO" id="GO:0016020">
    <property type="term" value="C:membrane"/>
    <property type="evidence" value="ECO:0007669"/>
    <property type="project" value="InterPro"/>
</dbReference>
<dbReference type="EMBL" id="CP042430">
    <property type="protein sequence ID" value="QEC49673.1"/>
    <property type="molecule type" value="Genomic_DNA"/>
</dbReference>
<evidence type="ECO:0000256" key="10">
    <source>
        <dbReference type="SAM" id="Phobius"/>
    </source>
</evidence>
<evidence type="ECO:0000256" key="2">
    <source>
        <dbReference type="ARBA" id="ARBA00022475"/>
    </source>
</evidence>
<evidence type="ECO:0000256" key="4">
    <source>
        <dbReference type="ARBA" id="ARBA00022692"/>
    </source>
</evidence>
<proteinExistence type="inferred from homology"/>
<keyword evidence="12" id="KW-1185">Reference proteome</keyword>
<evidence type="ECO:0000256" key="6">
    <source>
        <dbReference type="ARBA" id="ARBA00022801"/>
    </source>
</evidence>
<dbReference type="Proteomes" id="UP000321805">
    <property type="component" value="Chromosome"/>
</dbReference>
<evidence type="ECO:0000256" key="7">
    <source>
        <dbReference type="ARBA" id="ARBA00022989"/>
    </source>
</evidence>
<reference evidence="11 12" key="1">
    <citation type="journal article" date="2018" name="J. Microbiol.">
        <title>Baekduia soli gen. nov., sp. nov., a novel bacterium isolated from the soil of Baekdu Mountain and proposal of a novel family name, Baekduiaceae fam. nov.</title>
        <authorList>
            <person name="An D.S."/>
            <person name="Siddiqi M.Z."/>
            <person name="Kim K.H."/>
            <person name="Yu H.S."/>
            <person name="Im W.T."/>
        </authorList>
    </citation>
    <scope>NUCLEOTIDE SEQUENCE [LARGE SCALE GENOMIC DNA]</scope>
    <source>
        <strain evidence="11 12">BR7-21</strain>
    </source>
</reference>
<protein>
    <submittedName>
        <fullName evidence="11">Signal peptidase II</fullName>
    </submittedName>
</protein>
<sequence length="162" mass="16106">MRHGRTIAGVALAVLAADAATKAVATHALAGRGAVHVAGDLHLLLYRNHGGPAGLLPGHPVLVSVLALVALGAMVAVARVVQTRLGAVAVGLMLGGGLGNLADRLLRAPGPLRGGVVDWIQPRTHGASMNLADLSLNAALAVGLLVLLAGAVRARRPGPAVS</sequence>
<evidence type="ECO:0000313" key="11">
    <source>
        <dbReference type="EMBL" id="QEC49673.1"/>
    </source>
</evidence>
<dbReference type="PANTHER" id="PTHR33695">
    <property type="entry name" value="LIPOPROTEIN SIGNAL PEPTIDASE"/>
    <property type="match status" value="1"/>
</dbReference>
<feature type="transmembrane region" description="Helical" evidence="10">
    <location>
        <begin position="61"/>
        <end position="78"/>
    </location>
</feature>
<evidence type="ECO:0000256" key="1">
    <source>
        <dbReference type="ARBA" id="ARBA00006139"/>
    </source>
</evidence>
<evidence type="ECO:0000256" key="9">
    <source>
        <dbReference type="RuleBase" id="RU004181"/>
    </source>
</evidence>
<keyword evidence="8 10" id="KW-0472">Membrane</keyword>
<dbReference type="PANTHER" id="PTHR33695:SF1">
    <property type="entry name" value="LIPOPROTEIN SIGNAL PEPTIDASE"/>
    <property type="match status" value="1"/>
</dbReference>
<dbReference type="InterPro" id="IPR001872">
    <property type="entry name" value="Peptidase_A8"/>
</dbReference>
<organism evidence="11 12">
    <name type="scientific">Baekduia soli</name>
    <dbReference type="NCBI Taxonomy" id="496014"/>
    <lineage>
        <taxon>Bacteria</taxon>
        <taxon>Bacillati</taxon>
        <taxon>Actinomycetota</taxon>
        <taxon>Thermoleophilia</taxon>
        <taxon>Solirubrobacterales</taxon>
        <taxon>Baekduiaceae</taxon>
        <taxon>Baekduia</taxon>
    </lineage>
</organism>
<evidence type="ECO:0000313" key="12">
    <source>
        <dbReference type="Proteomes" id="UP000321805"/>
    </source>
</evidence>
<keyword evidence="5" id="KW-0064">Aspartyl protease</keyword>
<dbReference type="GO" id="GO:0004190">
    <property type="term" value="F:aspartic-type endopeptidase activity"/>
    <property type="evidence" value="ECO:0007669"/>
    <property type="project" value="UniProtKB-KW"/>
</dbReference>
<keyword evidence="3" id="KW-0645">Protease</keyword>
<evidence type="ECO:0000256" key="5">
    <source>
        <dbReference type="ARBA" id="ARBA00022750"/>
    </source>
</evidence>
<name>A0A5B8U938_9ACTN</name>
<evidence type="ECO:0000256" key="3">
    <source>
        <dbReference type="ARBA" id="ARBA00022670"/>
    </source>
</evidence>
<keyword evidence="7 10" id="KW-1133">Transmembrane helix</keyword>
<dbReference type="GO" id="GO:0006508">
    <property type="term" value="P:proteolysis"/>
    <property type="evidence" value="ECO:0007669"/>
    <property type="project" value="UniProtKB-KW"/>
</dbReference>
<feature type="transmembrane region" description="Helical" evidence="10">
    <location>
        <begin position="85"/>
        <end position="102"/>
    </location>
</feature>
<accession>A0A5B8U938</accession>
<dbReference type="AlphaFoldDB" id="A0A5B8U938"/>
<dbReference type="KEGG" id="bsol:FSW04_20225"/>
<feature type="transmembrane region" description="Helical" evidence="10">
    <location>
        <begin position="134"/>
        <end position="152"/>
    </location>
</feature>
<dbReference type="PRINTS" id="PR00781">
    <property type="entry name" value="LIPOSIGPTASE"/>
</dbReference>
<comment type="similarity">
    <text evidence="1 9">Belongs to the peptidase A8 family.</text>
</comment>
<keyword evidence="2" id="KW-1003">Cell membrane</keyword>